<dbReference type="GO" id="GO:0006357">
    <property type="term" value="P:regulation of transcription by RNA polymerase II"/>
    <property type="evidence" value="ECO:0007669"/>
    <property type="project" value="TreeGrafter"/>
</dbReference>
<proteinExistence type="inferred from homology"/>
<dbReference type="InterPro" id="IPR039223">
    <property type="entry name" value="AATF/Bfr2"/>
</dbReference>
<feature type="compositionally biased region" description="Basic and acidic residues" evidence="2">
    <location>
        <begin position="188"/>
        <end position="197"/>
    </location>
</feature>
<comment type="similarity">
    <text evidence="1">Belongs to the AATF family.</text>
</comment>
<evidence type="ECO:0000256" key="1">
    <source>
        <dbReference type="ARBA" id="ARBA00008966"/>
    </source>
</evidence>
<evidence type="ECO:0000259" key="4">
    <source>
        <dbReference type="Pfam" id="PF13339"/>
    </source>
</evidence>
<reference evidence="5" key="1">
    <citation type="submission" date="2025-08" db="UniProtKB">
        <authorList>
            <consortium name="Ensembl"/>
        </authorList>
    </citation>
    <scope>IDENTIFICATION</scope>
</reference>
<keyword evidence="6" id="KW-1185">Reference proteome</keyword>
<feature type="region of interest" description="Disordered" evidence="2">
    <location>
        <begin position="417"/>
        <end position="440"/>
    </location>
</feature>
<dbReference type="Ensembl" id="ENSCPGT00000009759.1">
    <property type="protein sequence ID" value="ENSCPGP00000008889.1"/>
    <property type="gene ID" value="ENSCPGG00000006306.1"/>
</dbReference>
<dbReference type="InterPro" id="IPR025160">
    <property type="entry name" value="AATF"/>
</dbReference>
<evidence type="ECO:0000313" key="6">
    <source>
        <dbReference type="Proteomes" id="UP000694419"/>
    </source>
</evidence>
<dbReference type="GO" id="GO:0005730">
    <property type="term" value="C:nucleolus"/>
    <property type="evidence" value="ECO:0007669"/>
    <property type="project" value="TreeGrafter"/>
</dbReference>
<feature type="region of interest" description="Disordered" evidence="2">
    <location>
        <begin position="82"/>
        <end position="219"/>
    </location>
</feature>
<accession>A0A8C3JJQ5</accession>
<dbReference type="AlphaFoldDB" id="A0A8C3JJQ5"/>
<feature type="region of interest" description="Disordered" evidence="2">
    <location>
        <begin position="304"/>
        <end position="337"/>
    </location>
</feature>
<feature type="compositionally biased region" description="Acidic residues" evidence="2">
    <location>
        <begin position="126"/>
        <end position="138"/>
    </location>
</feature>
<dbReference type="Proteomes" id="UP000694419">
    <property type="component" value="Unplaced"/>
</dbReference>
<protein>
    <submittedName>
        <fullName evidence="5">Apoptosis antagonizing transcription factor</fullName>
    </submittedName>
</protein>
<dbReference type="Pfam" id="PF13339">
    <property type="entry name" value="AATF-Che1"/>
    <property type="match status" value="1"/>
</dbReference>
<feature type="compositionally biased region" description="Acidic residues" evidence="2">
    <location>
        <begin position="170"/>
        <end position="187"/>
    </location>
</feature>
<name>A0A8C3JJQ5_9CHAR</name>
<organism evidence="5 6">
    <name type="scientific">Calidris pygmaea</name>
    <name type="common">Spoon-billed sandpiper</name>
    <dbReference type="NCBI Taxonomy" id="425635"/>
    <lineage>
        <taxon>Eukaryota</taxon>
        <taxon>Metazoa</taxon>
        <taxon>Chordata</taxon>
        <taxon>Craniata</taxon>
        <taxon>Vertebrata</taxon>
        <taxon>Euteleostomi</taxon>
        <taxon>Archelosauria</taxon>
        <taxon>Archosauria</taxon>
        <taxon>Dinosauria</taxon>
        <taxon>Saurischia</taxon>
        <taxon>Theropoda</taxon>
        <taxon>Coelurosauria</taxon>
        <taxon>Aves</taxon>
        <taxon>Neognathae</taxon>
        <taxon>Neoaves</taxon>
        <taxon>Charadriiformes</taxon>
        <taxon>Scolopacidae</taxon>
        <taxon>Calidris</taxon>
    </lineage>
</organism>
<dbReference type="PANTHER" id="PTHR15565">
    <property type="entry name" value="AATF PROTEIN APOPTOSIS ANTAGONIZING TRANSCRIPTION FACTOR"/>
    <property type="match status" value="1"/>
</dbReference>
<dbReference type="PANTHER" id="PTHR15565:SF0">
    <property type="entry name" value="PROTEIN AATF"/>
    <property type="match status" value="1"/>
</dbReference>
<feature type="compositionally biased region" description="Acidic residues" evidence="2">
    <location>
        <begin position="312"/>
        <end position="324"/>
    </location>
</feature>
<dbReference type="InterPro" id="IPR012617">
    <property type="entry name" value="AATF_C"/>
</dbReference>
<feature type="domain" description="Apoptosis-antagonizing transcription factor C-terminal" evidence="3">
    <location>
        <begin position="461"/>
        <end position="540"/>
    </location>
</feature>
<feature type="domain" description="AATF leucine zipper-containing" evidence="4">
    <location>
        <begin position="216"/>
        <end position="370"/>
    </location>
</feature>
<dbReference type="Pfam" id="PF08164">
    <property type="entry name" value="TRAUB"/>
    <property type="match status" value="1"/>
</dbReference>
<evidence type="ECO:0000313" key="5">
    <source>
        <dbReference type="Ensembl" id="ENSCPGP00000008889.1"/>
    </source>
</evidence>
<feature type="compositionally biased region" description="Acidic residues" evidence="2">
    <location>
        <begin position="86"/>
        <end position="97"/>
    </location>
</feature>
<sequence length="583" mass="65978">MAAPLARQLEELLNPRPSLRDPEDDAEEATVAKVIDKFEDETEDDILPVGDIRKKASASLLEADKRYSGKATSRKALQEELWGDALSEEGSAEEGLDEWYSGGEDSEENGSIGSKPKETPSSAGSDQEDDLDEDEETDPSVNAKAPKFSFQNITDFEKFTEGMDDVGSSEGEDEDDASMEEGSDEEEGNHNHIKETKDSEDDGGMMTFSKGQDTEEVEKGKAVKNQLALWDQLLEGRIKMQKALLTANRLPQPDTYPIFRKEGGQEFDNAVQNCCNALEALLKVLVELQDELLYQYPGTRHLVDGKQSKAESDEEIPSSSDEEQVDKAQEKRRSLPKRKLKMEDYPEFIAKRYADFRTYRNNVLQKWHEKTKLASGKMGKGFGAFERSILTQIDHIMMDKERLLRRTQTKRSVYTVLGKQEQESHTAPESLPENSEVLPQADSNRHLKDIDEEIFDDDDFYHQLLRELIERKTTSLDPNDQVAMGRQWLAIQKLRSKIKKKVDRKASKGRRIRYHVHSKLVSFMAPIDHCTMNDDRDGQLVCSHTSECAQGLYHVGSPTPVCPDQASQGMDGFSSQFCWCLWG</sequence>
<evidence type="ECO:0000259" key="3">
    <source>
        <dbReference type="Pfam" id="PF08164"/>
    </source>
</evidence>
<reference evidence="5" key="2">
    <citation type="submission" date="2025-09" db="UniProtKB">
        <authorList>
            <consortium name="Ensembl"/>
        </authorList>
    </citation>
    <scope>IDENTIFICATION</scope>
</reference>
<evidence type="ECO:0000256" key="2">
    <source>
        <dbReference type="SAM" id="MobiDB-lite"/>
    </source>
</evidence>